<evidence type="ECO:0000256" key="1">
    <source>
        <dbReference type="ARBA" id="ARBA00023303"/>
    </source>
</evidence>
<dbReference type="EMBL" id="JBEDUW010000258">
    <property type="protein sequence ID" value="KAK9902366.1"/>
    <property type="molecule type" value="Genomic_DNA"/>
</dbReference>
<dbReference type="GO" id="GO:0016020">
    <property type="term" value="C:membrane"/>
    <property type="evidence" value="ECO:0007669"/>
    <property type="project" value="UniProtKB-SubCell"/>
</dbReference>
<evidence type="ECO:0000313" key="5">
    <source>
        <dbReference type="Proteomes" id="UP001457282"/>
    </source>
</evidence>
<feature type="transmembrane region" description="Helical" evidence="3">
    <location>
        <begin position="265"/>
        <end position="284"/>
    </location>
</feature>
<evidence type="ECO:0000256" key="3">
    <source>
        <dbReference type="SAM" id="Phobius"/>
    </source>
</evidence>
<accession>A0AAW1VGB7</accession>
<keyword evidence="1" id="KW-0407">Ion channel</keyword>
<reference evidence="4 5" key="1">
    <citation type="journal article" date="2023" name="G3 (Bethesda)">
        <title>A chromosome-length genome assembly and annotation of blackberry (Rubus argutus, cv. 'Hillquist').</title>
        <authorList>
            <person name="Bruna T."/>
            <person name="Aryal R."/>
            <person name="Dudchenko O."/>
            <person name="Sargent D.J."/>
            <person name="Mead D."/>
            <person name="Buti M."/>
            <person name="Cavallini A."/>
            <person name="Hytonen T."/>
            <person name="Andres J."/>
            <person name="Pham M."/>
            <person name="Weisz D."/>
            <person name="Mascagni F."/>
            <person name="Usai G."/>
            <person name="Natali L."/>
            <person name="Bassil N."/>
            <person name="Fernandez G.E."/>
            <person name="Lomsadze A."/>
            <person name="Armour M."/>
            <person name="Olukolu B."/>
            <person name="Poorten T."/>
            <person name="Britton C."/>
            <person name="Davik J."/>
            <person name="Ashrafi H."/>
            <person name="Aiden E.L."/>
            <person name="Borodovsky M."/>
            <person name="Worthington M."/>
        </authorList>
    </citation>
    <scope>NUCLEOTIDE SEQUENCE [LARGE SCALE GENOMIC DNA]</scope>
    <source>
        <strain evidence="4">PI 553951</strain>
    </source>
</reference>
<evidence type="ECO:0008006" key="6">
    <source>
        <dbReference type="Google" id="ProtNLM"/>
    </source>
</evidence>
<dbReference type="GO" id="GO:0034220">
    <property type="term" value="P:monoatomic ion transmembrane transport"/>
    <property type="evidence" value="ECO:0007669"/>
    <property type="project" value="UniProtKB-KW"/>
</dbReference>
<feature type="region of interest" description="Disordered" evidence="2">
    <location>
        <begin position="1"/>
        <end position="33"/>
    </location>
</feature>
<gene>
    <name evidence="4" type="ORF">M0R45_001605</name>
</gene>
<dbReference type="PANTHER" id="PTHR45651">
    <property type="entry name" value="CYCLIC NUCLEOTIDE-GATED ION CHANNEL 15-RELATED-RELATED"/>
    <property type="match status" value="1"/>
</dbReference>
<keyword evidence="3" id="KW-0472">Membrane</keyword>
<feature type="transmembrane region" description="Helical" evidence="3">
    <location>
        <begin position="92"/>
        <end position="113"/>
    </location>
</feature>
<evidence type="ECO:0000313" key="4">
    <source>
        <dbReference type="EMBL" id="KAK9902366.1"/>
    </source>
</evidence>
<name>A0AAW1VGB7_RUBAR</name>
<dbReference type="PANTHER" id="PTHR45651:SF68">
    <property type="entry name" value="ION TRANSPORT DOMAIN-CONTAINING PROTEIN"/>
    <property type="match status" value="1"/>
</dbReference>
<keyword evidence="1" id="KW-0406">Ion transport</keyword>
<dbReference type="Proteomes" id="UP001457282">
    <property type="component" value="Unassembled WGS sequence"/>
</dbReference>
<keyword evidence="5" id="KW-1185">Reference proteome</keyword>
<keyword evidence="3" id="KW-1133">Transmembrane helix</keyword>
<keyword evidence="1" id="KW-0813">Transport</keyword>
<evidence type="ECO:0000256" key="2">
    <source>
        <dbReference type="SAM" id="MobiDB-lite"/>
    </source>
</evidence>
<feature type="transmembrane region" description="Helical" evidence="3">
    <location>
        <begin position="54"/>
        <end position="72"/>
    </location>
</feature>
<sequence>MTNPTENVIDMRSLGGNGSGESKKEDGNPLLTSPRRLEDALNASHRAKRMWNTFFVLACCAAVFVDPLYCYICVIHEDTDIKYMTVDTKLAVVFIGLRLIVDVLYMIDIIISVSCKKLKNIAKQFGACCGRTKSGDQTTEVRSASPKGCRSINASLIRRSLVALPIVEISILLSSLYATSTSISESTSPNLVSTSSVLAPAPAPASVTIRPNVTVTEASYLEDSTRKWLKPILDFLPFILASHLFGALCSFGSNLNTSSLPSEIYFSVLISISGMVLFLVYLNARVQETKESFKELNAKKQKQLMIPDVDLWLSRNDLPKDLKMVIMDNIHKLENNKVINVQSILSILPIHDKNRIVDSLCMASLRKAVG</sequence>
<proteinExistence type="predicted"/>
<dbReference type="AlphaFoldDB" id="A0AAW1VGB7"/>
<organism evidence="4 5">
    <name type="scientific">Rubus argutus</name>
    <name type="common">Southern blackberry</name>
    <dbReference type="NCBI Taxonomy" id="59490"/>
    <lineage>
        <taxon>Eukaryota</taxon>
        <taxon>Viridiplantae</taxon>
        <taxon>Streptophyta</taxon>
        <taxon>Embryophyta</taxon>
        <taxon>Tracheophyta</taxon>
        <taxon>Spermatophyta</taxon>
        <taxon>Magnoliopsida</taxon>
        <taxon>eudicotyledons</taxon>
        <taxon>Gunneridae</taxon>
        <taxon>Pentapetalae</taxon>
        <taxon>rosids</taxon>
        <taxon>fabids</taxon>
        <taxon>Rosales</taxon>
        <taxon>Rosaceae</taxon>
        <taxon>Rosoideae</taxon>
        <taxon>Rosoideae incertae sedis</taxon>
        <taxon>Rubus</taxon>
    </lineage>
</organism>
<protein>
    <recommendedName>
        <fullName evidence="6">Cyclic nucleotide-gated ion channel 1-like</fullName>
    </recommendedName>
</protein>
<feature type="transmembrane region" description="Helical" evidence="3">
    <location>
        <begin position="235"/>
        <end position="253"/>
    </location>
</feature>
<comment type="caution">
    <text evidence="4">The sequence shown here is derived from an EMBL/GenBank/DDBJ whole genome shotgun (WGS) entry which is preliminary data.</text>
</comment>
<keyword evidence="3" id="KW-0812">Transmembrane</keyword>